<name>A0AAE3SJ50_9BACT</name>
<evidence type="ECO:0000313" key="2">
    <source>
        <dbReference type="EMBL" id="MCW3805400.1"/>
    </source>
</evidence>
<dbReference type="AlphaFoldDB" id="A0AAE3SJ50"/>
<sequence>MKKLLIIFFVSVLFASCDDFLDVNEDPNNPTVVTPELVLPVAQVYTGEYVLDYDMANHLGNMLMYNWSETYGFSWYQEEFDYLVSTTFHDDLFDDAYLYCLKHYKDLYDREEKYNNYRAISMIMMAYHFQMLVDFYGDVPYTEALARGGNPTPKYDQAEAVYDSIMIQLDDAIQLINSESTSEVAFESVVNDVIFDGDMKKWKQFANTIKLRILVREANVKGDTYVTAEIAKITAEGSGYITSDVLVNPGYLKETNKQNPFWDSFGEDSSGNTTMNHNATCATQFIIDYLVSTGDPRIDTLFQKGPDSETHLGVEQGVVNLTSDYDQTHVSLIGAGLLKGYDAGAPIFTLAESYFNQAEAALNGFGGNAKDLYENGVKASFSYLGTEGVEDYLSQNIANVSWDYSNNKLEAIITQKWLGLMGVNAEQSWFDYTRTGFPSNLPISLQADTEDRPVRLFYPNSEITGNTKNVPSQKDAFTDKIFWAE</sequence>
<dbReference type="RefSeq" id="WP_301198771.1">
    <property type="nucleotide sequence ID" value="NZ_JAPDPI010000011.1"/>
</dbReference>
<feature type="chain" id="PRO_5041988012" evidence="1">
    <location>
        <begin position="16"/>
        <end position="485"/>
    </location>
</feature>
<dbReference type="EMBL" id="JAPDPI010000011">
    <property type="protein sequence ID" value="MCW3805400.1"/>
    <property type="molecule type" value="Genomic_DNA"/>
</dbReference>
<evidence type="ECO:0000313" key="3">
    <source>
        <dbReference type="Proteomes" id="UP001207408"/>
    </source>
</evidence>
<keyword evidence="2" id="KW-0449">Lipoprotein</keyword>
<dbReference type="Pfam" id="PF12771">
    <property type="entry name" value="SusD-like_2"/>
    <property type="match status" value="1"/>
</dbReference>
<dbReference type="InterPro" id="IPR041662">
    <property type="entry name" value="SusD-like_2"/>
</dbReference>
<dbReference type="PROSITE" id="PS51257">
    <property type="entry name" value="PROKAR_LIPOPROTEIN"/>
    <property type="match status" value="1"/>
</dbReference>
<keyword evidence="1" id="KW-0732">Signal</keyword>
<evidence type="ECO:0000256" key="1">
    <source>
        <dbReference type="SAM" id="SignalP"/>
    </source>
</evidence>
<dbReference type="Proteomes" id="UP001207408">
    <property type="component" value="Unassembled WGS sequence"/>
</dbReference>
<feature type="signal peptide" evidence="1">
    <location>
        <begin position="1"/>
        <end position="15"/>
    </location>
</feature>
<comment type="caution">
    <text evidence="2">The sequence shown here is derived from an EMBL/GenBank/DDBJ whole genome shotgun (WGS) entry which is preliminary data.</text>
</comment>
<dbReference type="InterPro" id="IPR011990">
    <property type="entry name" value="TPR-like_helical_dom_sf"/>
</dbReference>
<organism evidence="2 3">
    <name type="scientific">Plebeiibacterium marinum</name>
    <dbReference type="NCBI Taxonomy" id="2992111"/>
    <lineage>
        <taxon>Bacteria</taxon>
        <taxon>Pseudomonadati</taxon>
        <taxon>Bacteroidota</taxon>
        <taxon>Bacteroidia</taxon>
        <taxon>Marinilabiliales</taxon>
        <taxon>Marinilabiliaceae</taxon>
        <taxon>Plebeiibacterium</taxon>
    </lineage>
</organism>
<reference evidence="2" key="1">
    <citation type="submission" date="2022-10" db="EMBL/GenBank/DDBJ databases">
        <authorList>
            <person name="Yu W.X."/>
        </authorList>
    </citation>
    <scope>NUCLEOTIDE SEQUENCE</scope>
    <source>
        <strain evidence="2">D04</strain>
    </source>
</reference>
<protein>
    <submittedName>
        <fullName evidence="2">SusD/RagB family nutrient-binding outer membrane lipoprotein</fullName>
    </submittedName>
</protein>
<gene>
    <name evidence="2" type="ORF">OM074_07155</name>
</gene>
<keyword evidence="3" id="KW-1185">Reference proteome</keyword>
<dbReference type="SUPFAM" id="SSF48452">
    <property type="entry name" value="TPR-like"/>
    <property type="match status" value="1"/>
</dbReference>
<dbReference type="Gene3D" id="1.25.40.390">
    <property type="match status" value="1"/>
</dbReference>
<proteinExistence type="predicted"/>
<accession>A0AAE3SJ50</accession>